<evidence type="ECO:0000313" key="2">
    <source>
        <dbReference type="Proteomes" id="UP000054047"/>
    </source>
</evidence>
<dbReference type="EMBL" id="KN726403">
    <property type="protein sequence ID" value="KIH68333.1"/>
    <property type="molecule type" value="Genomic_DNA"/>
</dbReference>
<keyword evidence="2" id="KW-1185">Reference proteome</keyword>
<sequence>MVKRAGNRTTVSAQENEEMPAWARSAVVHSFSHIRAREEGLVMSTTTFSKVRGDSQRIDEKLGMITWIGIDEQIDEDATRRFDHEILKEVVYTSGDNDLRGEFDEGRVTSYRFPSGKPRGPGVRGRIIKIPLAYQHEN</sequence>
<dbReference type="Proteomes" id="UP000054047">
    <property type="component" value="Unassembled WGS sequence"/>
</dbReference>
<protein>
    <submittedName>
        <fullName evidence="1">Uncharacterized protein</fullName>
    </submittedName>
</protein>
<dbReference type="AlphaFoldDB" id="A0A0C2DEG1"/>
<gene>
    <name evidence="1" type="ORF">ANCDUO_01331</name>
</gene>
<evidence type="ECO:0000313" key="1">
    <source>
        <dbReference type="EMBL" id="KIH68333.1"/>
    </source>
</evidence>
<proteinExistence type="predicted"/>
<accession>A0A0C2DEG1</accession>
<dbReference type="OrthoDB" id="5859941at2759"/>
<organism evidence="1 2">
    <name type="scientific">Ancylostoma duodenale</name>
    <dbReference type="NCBI Taxonomy" id="51022"/>
    <lineage>
        <taxon>Eukaryota</taxon>
        <taxon>Metazoa</taxon>
        <taxon>Ecdysozoa</taxon>
        <taxon>Nematoda</taxon>
        <taxon>Chromadorea</taxon>
        <taxon>Rhabditida</taxon>
        <taxon>Rhabditina</taxon>
        <taxon>Rhabditomorpha</taxon>
        <taxon>Strongyloidea</taxon>
        <taxon>Ancylostomatidae</taxon>
        <taxon>Ancylostomatinae</taxon>
        <taxon>Ancylostoma</taxon>
    </lineage>
</organism>
<reference evidence="1 2" key="1">
    <citation type="submission" date="2013-12" db="EMBL/GenBank/DDBJ databases">
        <title>Draft genome of the parsitic nematode Ancylostoma duodenale.</title>
        <authorList>
            <person name="Mitreva M."/>
        </authorList>
    </citation>
    <scope>NUCLEOTIDE SEQUENCE [LARGE SCALE GENOMIC DNA]</scope>
    <source>
        <strain evidence="1 2">Zhejiang</strain>
    </source>
</reference>
<name>A0A0C2DEG1_9BILA</name>